<protein>
    <submittedName>
        <fullName evidence="1">Chemotaxis protein</fullName>
    </submittedName>
</protein>
<comment type="caution">
    <text evidence="1">The sequence shown here is derived from an EMBL/GenBank/DDBJ whole genome shotgun (WGS) entry which is preliminary data.</text>
</comment>
<evidence type="ECO:0000313" key="2">
    <source>
        <dbReference type="Proteomes" id="UP001316087"/>
    </source>
</evidence>
<evidence type="ECO:0000313" key="1">
    <source>
        <dbReference type="EMBL" id="MCH7323971.1"/>
    </source>
</evidence>
<name>A0ABS9UI00_9BACL</name>
<dbReference type="RefSeq" id="WP_241371131.1">
    <property type="nucleotide sequence ID" value="NZ_JAKZFC010000013.1"/>
</dbReference>
<dbReference type="EMBL" id="JAKZFC010000013">
    <property type="protein sequence ID" value="MCH7323971.1"/>
    <property type="molecule type" value="Genomic_DNA"/>
</dbReference>
<accession>A0ABS9UI00</accession>
<gene>
    <name evidence="1" type="ORF">LZ480_19085</name>
</gene>
<proteinExistence type="predicted"/>
<sequence>MFMFSIQHANSNQDESTIRSLNQVLAEQRENLTTLCTIVEYLKGYGQTGLESKDVIKYNQKIQIMNDKQMNRYNKIDELINTNIFQIKKGKTTDNTAIVYGKEVRKIESGIRTLKLFVSDAINMLDPEQHLNNRSEERIQYFEKRSAAIEAEMITLAKIL</sequence>
<organism evidence="1 2">
    <name type="scientific">Solibacillus palustris</name>
    <dbReference type="NCBI Taxonomy" id="2908203"/>
    <lineage>
        <taxon>Bacteria</taxon>
        <taxon>Bacillati</taxon>
        <taxon>Bacillota</taxon>
        <taxon>Bacilli</taxon>
        <taxon>Bacillales</taxon>
        <taxon>Caryophanaceae</taxon>
        <taxon>Solibacillus</taxon>
    </lineage>
</organism>
<keyword evidence="2" id="KW-1185">Reference proteome</keyword>
<reference evidence="1 2" key="1">
    <citation type="submission" date="2022-03" db="EMBL/GenBank/DDBJ databases">
        <authorList>
            <person name="Jo J.-H."/>
            <person name="Im W.-T."/>
        </authorList>
    </citation>
    <scope>NUCLEOTIDE SEQUENCE [LARGE SCALE GENOMIC DNA]</scope>
    <source>
        <strain evidence="1 2">MA9</strain>
    </source>
</reference>
<dbReference type="Proteomes" id="UP001316087">
    <property type="component" value="Unassembled WGS sequence"/>
</dbReference>